<dbReference type="PANTHER" id="PTHR47901:SF8">
    <property type="entry name" value="CASPASE-3"/>
    <property type="match status" value="1"/>
</dbReference>
<dbReference type="InterPro" id="IPR029030">
    <property type="entry name" value="Caspase-like_dom_sf"/>
</dbReference>
<dbReference type="SUPFAM" id="SSF52129">
    <property type="entry name" value="Caspase-like"/>
    <property type="match status" value="1"/>
</dbReference>
<dbReference type="InterPro" id="IPR015917">
    <property type="entry name" value="Pept_C14A"/>
</dbReference>
<dbReference type="PROSITE" id="PS01121">
    <property type="entry name" value="CASPASE_HIS"/>
    <property type="match status" value="1"/>
</dbReference>
<evidence type="ECO:0000256" key="1">
    <source>
        <dbReference type="ARBA" id="ARBA00010134"/>
    </source>
</evidence>
<evidence type="ECO:0000259" key="12">
    <source>
        <dbReference type="PROSITE" id="PS50209"/>
    </source>
</evidence>
<organism evidence="13">
    <name type="scientific">Onchidium reevesii</name>
    <dbReference type="NCBI Taxonomy" id="2547651"/>
    <lineage>
        <taxon>Eukaryota</taxon>
        <taxon>Metazoa</taxon>
        <taxon>Spiralia</taxon>
        <taxon>Lophotrochozoa</taxon>
        <taxon>Mollusca</taxon>
        <taxon>Gastropoda</taxon>
        <taxon>Heterobranchia</taxon>
        <taxon>Euthyneura</taxon>
        <taxon>Panpulmonata</taxon>
        <taxon>Eupulmonata</taxon>
        <taxon>Systellommatophora</taxon>
        <taxon>Onchidioidea</taxon>
        <taxon>Onchidiidae</taxon>
        <taxon>Onchidium</taxon>
    </lineage>
</organism>
<sequence length="457" mass="51811">MEPRDRELIQKNYMSLVEIIKPRVDEVCGELLGMGIISSGMKEDITEVPFPSERKAMMLLDLLMTRGNHAVEALYKAGLQQQLYGLADILRPENQPHGLIHTTGLQDSTPTASAADDSPDEPLPDTWPDQAAIESIGTLRKVDKKQSRMLKLYKESLEVPGKGMIYRMKHRERGRCVVFNNYTFDHLQPRDGSNQDRKGVEKLFQALGFDVEVYNNKTCKKMWELMEEEAKADHSQADCFVMFIFSHGHSGVVFGTDGKKDEKEVLQNAIGIKRIRELFGNLDSLGGKPKLFFIQACQGDLKDKGQEVHDGGTSPMKASTSPDLPETTLSLQQQKRLNEENIKDIKLTAKNLEEDQSDAMGEKRPNQGDIFIAMATIPDHLSWRNTVHGSWFIQAVVYVFGKYAHKHNLDRLMNMVKNLVAKSETRIKQYKQIGEIISTLNKDFYFFPGLCEKEPNC</sequence>
<dbReference type="InterPro" id="IPR011029">
    <property type="entry name" value="DEATH-like_dom_sf"/>
</dbReference>
<evidence type="ECO:0000256" key="7">
    <source>
        <dbReference type="PIRSR" id="PIRSR038001-1"/>
    </source>
</evidence>
<keyword evidence="2" id="KW-0645">Protease</keyword>
<dbReference type="InterPro" id="IPR011600">
    <property type="entry name" value="Pept_C14_caspase"/>
</dbReference>
<dbReference type="PANTHER" id="PTHR47901">
    <property type="entry name" value="CASPASE RECRUITMENT DOMAIN-CONTAINING PROTEIN 18"/>
    <property type="match status" value="1"/>
</dbReference>
<dbReference type="PROSITE" id="PS01122">
    <property type="entry name" value="CASPASE_CYS"/>
    <property type="match status" value="1"/>
</dbReference>
<feature type="active site" evidence="7">
    <location>
        <position position="247"/>
    </location>
</feature>
<evidence type="ECO:0000256" key="9">
    <source>
        <dbReference type="SAM" id="MobiDB-lite"/>
    </source>
</evidence>
<dbReference type="Pfam" id="PF00656">
    <property type="entry name" value="Peptidase_C14"/>
    <property type="match status" value="1"/>
</dbReference>
<keyword evidence="5" id="KW-0788">Thiol protease</keyword>
<dbReference type="Gene3D" id="3.40.50.1460">
    <property type="match status" value="1"/>
</dbReference>
<dbReference type="Pfam" id="PF00619">
    <property type="entry name" value="CARD"/>
    <property type="match status" value="1"/>
</dbReference>
<feature type="domain" description="Caspase family p20" evidence="11">
    <location>
        <begin position="172"/>
        <end position="301"/>
    </location>
</feature>
<accession>A0A7D7KW58</accession>
<keyword evidence="6" id="KW-0865">Zymogen</keyword>
<dbReference type="CDD" id="cd01671">
    <property type="entry name" value="CARD"/>
    <property type="match status" value="1"/>
</dbReference>
<evidence type="ECO:0000313" key="13">
    <source>
        <dbReference type="EMBL" id="QMS54626.1"/>
    </source>
</evidence>
<reference evidence="13" key="1">
    <citation type="submission" date="2019-11" db="EMBL/GenBank/DDBJ databases">
        <authorList>
            <person name="Zhao F."/>
        </authorList>
    </citation>
    <scope>NUCLEOTIDE SEQUENCE</scope>
    <source>
        <tissue evidence="13">Hepatopancreas</tissue>
    </source>
</reference>
<evidence type="ECO:0000256" key="4">
    <source>
        <dbReference type="ARBA" id="ARBA00022801"/>
    </source>
</evidence>
<evidence type="ECO:0000256" key="5">
    <source>
        <dbReference type="ARBA" id="ARBA00022807"/>
    </source>
</evidence>
<comment type="similarity">
    <text evidence="1 8">Belongs to the peptidase C14A family.</text>
</comment>
<feature type="compositionally biased region" description="Polar residues" evidence="9">
    <location>
        <begin position="316"/>
        <end position="325"/>
    </location>
</feature>
<dbReference type="PROSITE" id="PS50209">
    <property type="entry name" value="CARD"/>
    <property type="match status" value="1"/>
</dbReference>
<evidence type="ECO:0000256" key="8">
    <source>
        <dbReference type="RuleBase" id="RU003971"/>
    </source>
</evidence>
<protein>
    <submittedName>
        <fullName evidence="13">Caspase-9 like protein</fullName>
    </submittedName>
</protein>
<evidence type="ECO:0000256" key="6">
    <source>
        <dbReference type="ARBA" id="ARBA00023145"/>
    </source>
</evidence>
<dbReference type="Gene3D" id="1.10.533.10">
    <property type="entry name" value="Death Domain, Fas"/>
    <property type="match status" value="1"/>
</dbReference>
<evidence type="ECO:0000256" key="2">
    <source>
        <dbReference type="ARBA" id="ARBA00022670"/>
    </source>
</evidence>
<dbReference type="EMBL" id="MN636785">
    <property type="protein sequence ID" value="QMS54626.1"/>
    <property type="molecule type" value="mRNA"/>
</dbReference>
<dbReference type="AlphaFoldDB" id="A0A7D7KW58"/>
<dbReference type="GO" id="GO:0004197">
    <property type="term" value="F:cysteine-type endopeptidase activity"/>
    <property type="evidence" value="ECO:0007669"/>
    <property type="project" value="InterPro"/>
</dbReference>
<dbReference type="GO" id="GO:0042981">
    <property type="term" value="P:regulation of apoptotic process"/>
    <property type="evidence" value="ECO:0007669"/>
    <property type="project" value="InterPro"/>
</dbReference>
<feature type="active site" evidence="7">
    <location>
        <position position="297"/>
    </location>
</feature>
<dbReference type="SMART" id="SM00114">
    <property type="entry name" value="CARD"/>
    <property type="match status" value="1"/>
</dbReference>
<name>A0A7D7KW58_9EUPU</name>
<dbReference type="PROSITE" id="PS50207">
    <property type="entry name" value="CASPASE_P10"/>
    <property type="match status" value="1"/>
</dbReference>
<dbReference type="GO" id="GO:0006915">
    <property type="term" value="P:apoptotic process"/>
    <property type="evidence" value="ECO:0007669"/>
    <property type="project" value="UniProtKB-KW"/>
</dbReference>
<dbReference type="PRINTS" id="PR00376">
    <property type="entry name" value="IL1BCENZYME"/>
</dbReference>
<feature type="region of interest" description="Disordered" evidence="9">
    <location>
        <begin position="102"/>
        <end position="128"/>
    </location>
</feature>
<dbReference type="InterPro" id="IPR002138">
    <property type="entry name" value="Pept_C14_p10"/>
</dbReference>
<dbReference type="CDD" id="cd00032">
    <property type="entry name" value="CASc"/>
    <property type="match status" value="1"/>
</dbReference>
<dbReference type="InterPro" id="IPR002398">
    <property type="entry name" value="Pept_C14"/>
</dbReference>
<dbReference type="PIRSF" id="PIRSF038001">
    <property type="entry name" value="Caspase_ICE"/>
    <property type="match status" value="1"/>
</dbReference>
<evidence type="ECO:0000259" key="11">
    <source>
        <dbReference type="PROSITE" id="PS50208"/>
    </source>
</evidence>
<feature type="domain" description="Caspase family p10" evidence="10">
    <location>
        <begin position="360"/>
        <end position="448"/>
    </location>
</feature>
<feature type="region of interest" description="Disordered" evidence="9">
    <location>
        <begin position="304"/>
        <end position="325"/>
    </location>
</feature>
<evidence type="ECO:0000256" key="3">
    <source>
        <dbReference type="ARBA" id="ARBA00022703"/>
    </source>
</evidence>
<dbReference type="InterPro" id="IPR016129">
    <property type="entry name" value="Caspase_his_AS"/>
</dbReference>
<evidence type="ECO:0000259" key="10">
    <source>
        <dbReference type="PROSITE" id="PS50207"/>
    </source>
</evidence>
<dbReference type="SUPFAM" id="SSF47986">
    <property type="entry name" value="DEATH domain"/>
    <property type="match status" value="1"/>
</dbReference>
<dbReference type="GO" id="GO:0006508">
    <property type="term" value="P:proteolysis"/>
    <property type="evidence" value="ECO:0007669"/>
    <property type="project" value="UniProtKB-KW"/>
</dbReference>
<keyword evidence="3" id="KW-0053">Apoptosis</keyword>
<proteinExistence type="evidence at transcript level"/>
<dbReference type="InterPro" id="IPR001315">
    <property type="entry name" value="CARD"/>
</dbReference>
<dbReference type="InterPro" id="IPR033139">
    <property type="entry name" value="Caspase_cys_AS"/>
</dbReference>
<dbReference type="PROSITE" id="PS50208">
    <property type="entry name" value="CASPASE_P20"/>
    <property type="match status" value="1"/>
</dbReference>
<dbReference type="SMART" id="SM00115">
    <property type="entry name" value="CASc"/>
    <property type="match status" value="1"/>
</dbReference>
<feature type="domain" description="CARD" evidence="12">
    <location>
        <begin position="1"/>
        <end position="93"/>
    </location>
</feature>
<keyword evidence="4" id="KW-0378">Hydrolase</keyword>
<feature type="compositionally biased region" description="Polar residues" evidence="9">
    <location>
        <begin position="103"/>
        <end position="112"/>
    </location>
</feature>
<dbReference type="InterPro" id="IPR001309">
    <property type="entry name" value="Pept_C14_p20"/>
</dbReference>